<proteinExistence type="predicted"/>
<organism evidence="2">
    <name type="scientific">Lepeophtheirus salmonis</name>
    <name type="common">Salmon louse</name>
    <name type="synonym">Caligus salmonis</name>
    <dbReference type="NCBI Taxonomy" id="72036"/>
    <lineage>
        <taxon>Eukaryota</taxon>
        <taxon>Metazoa</taxon>
        <taxon>Ecdysozoa</taxon>
        <taxon>Arthropoda</taxon>
        <taxon>Crustacea</taxon>
        <taxon>Multicrustacea</taxon>
        <taxon>Hexanauplia</taxon>
        <taxon>Copepoda</taxon>
        <taxon>Siphonostomatoida</taxon>
        <taxon>Caligidae</taxon>
        <taxon>Lepeophtheirus</taxon>
    </lineage>
</organism>
<sequence>MKVQTIISALLLCVVVLSSVPETDGFFLGNFWCNVSNTFSFCITTDFYHF</sequence>
<dbReference type="EMBL" id="HACA01026330">
    <property type="protein sequence ID" value="CDW43691.1"/>
    <property type="molecule type" value="Transcribed_RNA"/>
</dbReference>
<feature type="signal peptide" evidence="1">
    <location>
        <begin position="1"/>
        <end position="25"/>
    </location>
</feature>
<dbReference type="AlphaFoldDB" id="A0A0K2V127"/>
<evidence type="ECO:0000256" key="1">
    <source>
        <dbReference type="SAM" id="SignalP"/>
    </source>
</evidence>
<name>A0A0K2V127_LEPSM</name>
<reference evidence="2" key="1">
    <citation type="submission" date="2014-05" db="EMBL/GenBank/DDBJ databases">
        <authorList>
            <person name="Chronopoulou M."/>
        </authorList>
    </citation>
    <scope>NUCLEOTIDE SEQUENCE</scope>
    <source>
        <tissue evidence="2">Whole organism</tissue>
    </source>
</reference>
<keyword evidence="1" id="KW-0732">Signal</keyword>
<feature type="chain" id="PRO_5005489211" evidence="1">
    <location>
        <begin position="26"/>
        <end position="50"/>
    </location>
</feature>
<accession>A0A0K2V127</accession>
<protein>
    <submittedName>
        <fullName evidence="2">Uncharacterized protein</fullName>
    </submittedName>
</protein>
<evidence type="ECO:0000313" key="2">
    <source>
        <dbReference type="EMBL" id="CDW43691.1"/>
    </source>
</evidence>